<dbReference type="SUPFAM" id="SSF53720">
    <property type="entry name" value="ALDH-like"/>
    <property type="match status" value="1"/>
</dbReference>
<evidence type="ECO:0000256" key="2">
    <source>
        <dbReference type="ARBA" id="ARBA00023002"/>
    </source>
</evidence>
<dbReference type="GO" id="GO:0008911">
    <property type="term" value="F:lactaldehyde dehydrogenase (NAD+) activity"/>
    <property type="evidence" value="ECO:0007669"/>
    <property type="project" value="TreeGrafter"/>
</dbReference>
<dbReference type="PANTHER" id="PTHR42991:SF1">
    <property type="entry name" value="ALDEHYDE DEHYDROGENASE"/>
    <property type="match status" value="1"/>
</dbReference>
<dbReference type="EMBL" id="MHJU01000006">
    <property type="protein sequence ID" value="OGY73866.1"/>
    <property type="molecule type" value="Genomic_DNA"/>
</dbReference>
<proteinExistence type="inferred from homology"/>
<evidence type="ECO:0000259" key="3">
    <source>
        <dbReference type="Pfam" id="PF00171"/>
    </source>
</evidence>
<accession>A0A1G2ABH9</accession>
<feature type="domain" description="Aldehyde dehydrogenase" evidence="3">
    <location>
        <begin position="5"/>
        <end position="455"/>
    </location>
</feature>
<comment type="caution">
    <text evidence="4">The sequence shown here is derived from an EMBL/GenBank/DDBJ whole genome shotgun (WGS) entry which is preliminary data.</text>
</comment>
<dbReference type="Pfam" id="PF00171">
    <property type="entry name" value="Aldedh"/>
    <property type="match status" value="1"/>
</dbReference>
<evidence type="ECO:0000313" key="5">
    <source>
        <dbReference type="Proteomes" id="UP000178315"/>
    </source>
</evidence>
<dbReference type="Gene3D" id="3.40.309.10">
    <property type="entry name" value="Aldehyde Dehydrogenase, Chain A, domain 2"/>
    <property type="match status" value="1"/>
</dbReference>
<gene>
    <name evidence="4" type="ORF">A3H61_03300</name>
</gene>
<protein>
    <recommendedName>
        <fullName evidence="3">Aldehyde dehydrogenase domain-containing protein</fullName>
    </recommendedName>
</protein>
<reference evidence="4 5" key="1">
    <citation type="journal article" date="2016" name="Nat. Commun.">
        <title>Thousands of microbial genomes shed light on interconnected biogeochemical processes in an aquifer system.</title>
        <authorList>
            <person name="Anantharaman K."/>
            <person name="Brown C.T."/>
            <person name="Hug L.A."/>
            <person name="Sharon I."/>
            <person name="Castelle C.J."/>
            <person name="Probst A.J."/>
            <person name="Thomas B.C."/>
            <person name="Singh A."/>
            <person name="Wilkins M.J."/>
            <person name="Karaoz U."/>
            <person name="Brodie E.L."/>
            <person name="Williams K.H."/>
            <person name="Hubbard S.S."/>
            <person name="Banfield J.F."/>
        </authorList>
    </citation>
    <scope>NUCLEOTIDE SEQUENCE [LARGE SCALE GENOMIC DNA]</scope>
</reference>
<comment type="similarity">
    <text evidence="1">Belongs to the aldehyde dehydrogenase family.</text>
</comment>
<sequence>MLKDITSPYDGSVVASVEVSDETALEQALKNADHYFKTVMRAMPAWKRAAILYKVSDLIRENLKDLALTIAREGGKPLKDARIEAERAVNTVKMSGDEALQLNGEQISMDRAKGSENMLAFTVREPIGPVLAISAFNHPLNLMCHQIATAIAAGNTVIAKPASQTPISALKLAEFFKKAGLPEGCLNVVVASGKDIDAIIGDSRITFINFIGGEDVGWEMRRKIAPGTRIALEHGGTGTAILTESADIDSAIPTIIKGAFYHAGQVCVSLQNLYVHEKLFDSVLAKIKIETEKLLVGDPTDEKTDIGPLITKEALERVHAWVQQAVASGARVLTGGKILANNCYTPTVLTNTKRAMPVVCKEMFGPVLNLIPYRNLQKIIDEINESRYSFQAAVYAKDIDVALNAARKLQCTACIINNSPAFRVDWMPFGGAKHSGLGVGGIRYSIRDVTQEKLVVIKMNDKI</sequence>
<dbReference type="AlphaFoldDB" id="A0A1G2ABH9"/>
<organism evidence="4 5">
    <name type="scientific">Candidatus Jacksonbacteria bacterium RIFCSPLOWO2_02_FULL_44_20</name>
    <dbReference type="NCBI Taxonomy" id="1798460"/>
    <lineage>
        <taxon>Bacteria</taxon>
        <taxon>Candidatus Jacksoniibacteriota</taxon>
    </lineage>
</organism>
<dbReference type="PANTHER" id="PTHR42991">
    <property type="entry name" value="ALDEHYDE DEHYDROGENASE"/>
    <property type="match status" value="1"/>
</dbReference>
<dbReference type="Gene3D" id="3.40.605.10">
    <property type="entry name" value="Aldehyde Dehydrogenase, Chain A, domain 1"/>
    <property type="match status" value="1"/>
</dbReference>
<dbReference type="InterPro" id="IPR016162">
    <property type="entry name" value="Ald_DH_N"/>
</dbReference>
<evidence type="ECO:0000256" key="1">
    <source>
        <dbReference type="ARBA" id="ARBA00009986"/>
    </source>
</evidence>
<name>A0A1G2ABH9_9BACT</name>
<dbReference type="InterPro" id="IPR016163">
    <property type="entry name" value="Ald_DH_C"/>
</dbReference>
<dbReference type="Proteomes" id="UP000178315">
    <property type="component" value="Unassembled WGS sequence"/>
</dbReference>
<evidence type="ECO:0000313" key="4">
    <source>
        <dbReference type="EMBL" id="OGY73866.1"/>
    </source>
</evidence>
<keyword evidence="2" id="KW-0560">Oxidoreductase</keyword>
<dbReference type="InterPro" id="IPR016161">
    <property type="entry name" value="Ald_DH/histidinol_DH"/>
</dbReference>
<dbReference type="InterPro" id="IPR015590">
    <property type="entry name" value="Aldehyde_DH_dom"/>
</dbReference>
<dbReference type="InterPro" id="IPR051020">
    <property type="entry name" value="ALDH-related_metabolic_enz"/>
</dbReference>